<feature type="domain" description="MazG C-terminal" evidence="1">
    <location>
        <begin position="193"/>
        <end position="374"/>
    </location>
</feature>
<dbReference type="CDD" id="cd11541">
    <property type="entry name" value="NTP-PPase_u4"/>
    <property type="match status" value="1"/>
</dbReference>
<evidence type="ECO:0000259" key="1">
    <source>
        <dbReference type="Pfam" id="PF18722"/>
    </source>
</evidence>
<dbReference type="RefSeq" id="WP_082437658.1">
    <property type="nucleotide sequence ID" value="NZ_JAMXAX010000181.1"/>
</dbReference>
<dbReference type="SUPFAM" id="SSF101386">
    <property type="entry name" value="all-alpha NTP pyrophosphatases"/>
    <property type="match status" value="1"/>
</dbReference>
<reference evidence="3" key="1">
    <citation type="journal article" date="2019" name="Int. J. Syst. Evol. Microbiol.">
        <title>The Global Catalogue of Microorganisms (GCM) 10K type strain sequencing project: providing services to taxonomists for standard genome sequencing and annotation.</title>
        <authorList>
            <consortium name="The Broad Institute Genomics Platform"/>
            <consortium name="The Broad Institute Genome Sequencing Center for Infectious Disease"/>
            <person name="Wu L."/>
            <person name="Ma J."/>
        </authorList>
    </citation>
    <scope>NUCLEOTIDE SEQUENCE [LARGE SCALE GENOMIC DNA]</scope>
    <source>
        <strain evidence="3">CCUG 2113</strain>
    </source>
</reference>
<dbReference type="InterPro" id="IPR011379">
    <property type="entry name" value="MazG-related_GP37"/>
</dbReference>
<name>A0ABV8D5X3_9BURK</name>
<gene>
    <name evidence="2" type="ORF">ACFOW3_04500</name>
</gene>
<keyword evidence="3" id="KW-1185">Reference proteome</keyword>
<evidence type="ECO:0000313" key="2">
    <source>
        <dbReference type="EMBL" id="MFC3933881.1"/>
    </source>
</evidence>
<organism evidence="2 3">
    <name type="scientific">Acidovorax facilis</name>
    <dbReference type="NCBI Taxonomy" id="12917"/>
    <lineage>
        <taxon>Bacteria</taxon>
        <taxon>Pseudomonadati</taxon>
        <taxon>Pseudomonadota</taxon>
        <taxon>Betaproteobacteria</taxon>
        <taxon>Burkholderiales</taxon>
        <taxon>Comamonadaceae</taxon>
        <taxon>Acidovorax</taxon>
    </lineage>
</organism>
<dbReference type="Pfam" id="PF18722">
    <property type="entry name" value="MazG_C"/>
    <property type="match status" value="1"/>
</dbReference>
<evidence type="ECO:0000313" key="3">
    <source>
        <dbReference type="Proteomes" id="UP001595693"/>
    </source>
</evidence>
<dbReference type="InterPro" id="IPR041407">
    <property type="entry name" value="MazG_C"/>
</dbReference>
<accession>A0ABV8D5X3</accession>
<sequence>MQKEGSLLLSEYAAEVAATDVLGSTDFNPVLQGLYGEVGGIMSTAKKHVREKSAYPGFRLAAEEEFGDTLWYLAAICRRMQVPLEEIFTEAANHGNFKNVGAASDIATGVLAYIAIPVAPSISLDATLVRLGQAAAALLGNKPERADLVAFARAYLDATHAAKLAFSDVARGNLRKARGAFLEPQAVDLVGLDFDNTFGIEEQLPREFKIRVNQRGSGKSYLQWNGVFIGDPLTDNIADRDGYRFHDVFHFSYMAVLHWSPVIRALIKHKRKSNPSYDEEQDSGRAIVVEEGLAAWIFSKAKELNFFENQGKVSLGILKTISEFVSGYEVEKCPLKLWEKAILEGYAVFRQLKANQGGWIVGNRELRTITYMPLESENEYSPIR</sequence>
<dbReference type="Proteomes" id="UP001595693">
    <property type="component" value="Unassembled WGS sequence"/>
</dbReference>
<proteinExistence type="predicted"/>
<dbReference type="Gene3D" id="1.10.287.1080">
    <property type="entry name" value="MazG-like"/>
    <property type="match status" value="1"/>
</dbReference>
<dbReference type="EMBL" id="JBHSAJ010000007">
    <property type="protein sequence ID" value="MFC3933881.1"/>
    <property type="molecule type" value="Genomic_DNA"/>
</dbReference>
<protein>
    <submittedName>
        <fullName evidence="2">Nucleoside triphosphate pyrophosphohydrolase family protein</fullName>
    </submittedName>
</protein>
<comment type="caution">
    <text evidence="2">The sequence shown here is derived from an EMBL/GenBank/DDBJ whole genome shotgun (WGS) entry which is preliminary data.</text>
</comment>